<dbReference type="RefSeq" id="WP_116223380.1">
    <property type="nucleotide sequence ID" value="NZ_AP018437.1"/>
</dbReference>
<dbReference type="InterPro" id="IPR004087">
    <property type="entry name" value="KH_dom"/>
</dbReference>
<dbReference type="InterPro" id="IPR020568">
    <property type="entry name" value="Ribosomal_Su5_D2-typ_SF"/>
</dbReference>
<reference evidence="12 13" key="1">
    <citation type="submission" date="2018-08" db="EMBL/GenBank/DDBJ databases">
        <title>Genomic Encyclopedia of Type Strains, Phase IV (KMG-IV): sequencing the most valuable type-strain genomes for metagenomic binning, comparative biology and taxonomic classification.</title>
        <authorList>
            <person name="Goeker M."/>
        </authorList>
    </citation>
    <scope>NUCLEOTIDE SEQUENCE [LARGE SCALE GENOMIC DNA]</scope>
    <source>
        <strain evidence="12 13">DSM 23923</strain>
    </source>
</reference>
<comment type="caution">
    <text evidence="12">The sequence shown here is derived from an EMBL/GenBank/DDBJ whole genome shotgun (WGS) entry which is preliminary data.</text>
</comment>
<dbReference type="NCBIfam" id="TIGR03591">
    <property type="entry name" value="polynuc_phos"/>
    <property type="match status" value="1"/>
</dbReference>
<dbReference type="AlphaFoldDB" id="A0A347ZV97"/>
<dbReference type="SUPFAM" id="SSF50249">
    <property type="entry name" value="Nucleic acid-binding proteins"/>
    <property type="match status" value="1"/>
</dbReference>
<name>A0A347ZV97_9CHLR</name>
<dbReference type="Pfam" id="PF03726">
    <property type="entry name" value="PNPase"/>
    <property type="match status" value="1"/>
</dbReference>
<comment type="function">
    <text evidence="9">Involved in mRNA degradation. Catalyzes the phosphorolysis of single-stranded polyribonucleotides processively in the 3'- to 5'-direction.</text>
</comment>
<comment type="similarity">
    <text evidence="2 9">Belongs to the polyribonucleotide nucleotidyltransferase family.</text>
</comment>
<evidence type="ECO:0000256" key="5">
    <source>
        <dbReference type="ARBA" id="ARBA00022695"/>
    </source>
</evidence>
<dbReference type="EMBL" id="QUMS01000001">
    <property type="protein sequence ID" value="REG10186.1"/>
    <property type="molecule type" value="Genomic_DNA"/>
</dbReference>
<evidence type="ECO:0000256" key="10">
    <source>
        <dbReference type="SAM" id="MobiDB-lite"/>
    </source>
</evidence>
<feature type="binding site" evidence="9">
    <location>
        <position position="492"/>
    </location>
    <ligand>
        <name>Mg(2+)</name>
        <dbReference type="ChEBI" id="CHEBI:18420"/>
    </ligand>
</feature>
<keyword evidence="8 9" id="KW-0694">RNA-binding</keyword>
<dbReference type="EC" id="2.7.7.8" evidence="9"/>
<evidence type="ECO:0000256" key="7">
    <source>
        <dbReference type="ARBA" id="ARBA00022842"/>
    </source>
</evidence>
<dbReference type="Proteomes" id="UP000256388">
    <property type="component" value="Unassembled WGS sequence"/>
</dbReference>
<dbReference type="InterPro" id="IPR027408">
    <property type="entry name" value="PNPase/RNase_PH_dom_sf"/>
</dbReference>
<dbReference type="Gene3D" id="3.30.1370.10">
    <property type="entry name" value="K Homology domain, type 1"/>
    <property type="match status" value="1"/>
</dbReference>
<evidence type="ECO:0000256" key="8">
    <source>
        <dbReference type="ARBA" id="ARBA00022884"/>
    </source>
</evidence>
<dbReference type="InterPro" id="IPR004088">
    <property type="entry name" value="KH_dom_type_1"/>
</dbReference>
<dbReference type="PIRSF" id="PIRSF005499">
    <property type="entry name" value="PNPase"/>
    <property type="match status" value="1"/>
</dbReference>
<feature type="compositionally biased region" description="Basic and acidic residues" evidence="10">
    <location>
        <begin position="701"/>
        <end position="717"/>
    </location>
</feature>
<comment type="catalytic activity">
    <reaction evidence="9">
        <text>RNA(n+1) + phosphate = RNA(n) + a ribonucleoside 5'-diphosphate</text>
        <dbReference type="Rhea" id="RHEA:22096"/>
        <dbReference type="Rhea" id="RHEA-COMP:14527"/>
        <dbReference type="Rhea" id="RHEA-COMP:17342"/>
        <dbReference type="ChEBI" id="CHEBI:43474"/>
        <dbReference type="ChEBI" id="CHEBI:57930"/>
        <dbReference type="ChEBI" id="CHEBI:140395"/>
        <dbReference type="EC" id="2.7.7.8"/>
    </reaction>
</comment>
<dbReference type="CDD" id="cd11363">
    <property type="entry name" value="RNase_PH_PNPase_1"/>
    <property type="match status" value="1"/>
</dbReference>
<keyword evidence="3 9" id="KW-0963">Cytoplasm</keyword>
<dbReference type="FunFam" id="3.30.230.70:FF:000001">
    <property type="entry name" value="Polyribonucleotide nucleotidyltransferase"/>
    <property type="match status" value="1"/>
</dbReference>
<dbReference type="HAMAP" id="MF_01595">
    <property type="entry name" value="PNPase"/>
    <property type="match status" value="1"/>
</dbReference>
<dbReference type="GO" id="GO:0006396">
    <property type="term" value="P:RNA processing"/>
    <property type="evidence" value="ECO:0007669"/>
    <property type="project" value="InterPro"/>
</dbReference>
<dbReference type="SMART" id="SM00316">
    <property type="entry name" value="S1"/>
    <property type="match status" value="1"/>
</dbReference>
<dbReference type="SMART" id="SM00322">
    <property type="entry name" value="KH"/>
    <property type="match status" value="1"/>
</dbReference>
<dbReference type="SUPFAM" id="SSF54791">
    <property type="entry name" value="Eukaryotic type KH-domain (KH-domain type I)"/>
    <property type="match status" value="1"/>
</dbReference>
<dbReference type="Pfam" id="PF00013">
    <property type="entry name" value="KH_1"/>
    <property type="match status" value="1"/>
</dbReference>
<feature type="compositionally biased region" description="Gly residues" evidence="10">
    <location>
        <begin position="718"/>
        <end position="735"/>
    </location>
</feature>
<dbReference type="CDD" id="cd02393">
    <property type="entry name" value="KH-I_PNPase"/>
    <property type="match status" value="1"/>
</dbReference>
<dbReference type="FunFam" id="3.30.230.70:FF:000002">
    <property type="entry name" value="Polyribonucleotide nucleotidyltransferase"/>
    <property type="match status" value="1"/>
</dbReference>
<dbReference type="GO" id="GO:0000175">
    <property type="term" value="F:3'-5'-RNA exonuclease activity"/>
    <property type="evidence" value="ECO:0007669"/>
    <property type="project" value="TreeGrafter"/>
</dbReference>
<dbReference type="PANTHER" id="PTHR11252">
    <property type="entry name" value="POLYRIBONUCLEOTIDE NUCLEOTIDYLTRANSFERASE"/>
    <property type="match status" value="1"/>
</dbReference>
<dbReference type="InterPro" id="IPR015848">
    <property type="entry name" value="PNPase_PH_RNA-bd_bac/org-type"/>
</dbReference>
<keyword evidence="7 9" id="KW-0460">Magnesium</keyword>
<dbReference type="InterPro" id="IPR001247">
    <property type="entry name" value="ExoRNase_PH_dom1"/>
</dbReference>
<keyword evidence="6 9" id="KW-0479">Metal-binding</keyword>
<dbReference type="PANTHER" id="PTHR11252:SF0">
    <property type="entry name" value="POLYRIBONUCLEOTIDE NUCLEOTIDYLTRANSFERASE 1, MITOCHONDRIAL"/>
    <property type="match status" value="1"/>
</dbReference>
<protein>
    <recommendedName>
        <fullName evidence="9">Polyribonucleotide nucleotidyltransferase</fullName>
        <ecNumber evidence="9">2.7.7.8</ecNumber>
    </recommendedName>
    <alternativeName>
        <fullName evidence="9">Polynucleotide phosphorylase</fullName>
        <shortName evidence="9">PNPase</shortName>
    </alternativeName>
</protein>
<dbReference type="FunFam" id="2.40.50.140:FF:000023">
    <property type="entry name" value="Polyribonucleotide nucleotidyltransferase"/>
    <property type="match status" value="1"/>
</dbReference>
<dbReference type="Gene3D" id="3.30.230.70">
    <property type="entry name" value="GHMP Kinase, N-terminal domain"/>
    <property type="match status" value="2"/>
</dbReference>
<dbReference type="Pfam" id="PF00575">
    <property type="entry name" value="S1"/>
    <property type="match status" value="1"/>
</dbReference>
<sequence length="741" mass="80514">MEPQGKQFTTVVGNQTITFETGKLAGQSNGAVTIRVGDSVIFASAVMSNNTREGIDFFPLSVEYEERLYAGGRIPGSFFRREGRPDDEAVLTARLTDRPLRPLFDQNMRNEVQIMSFPISADFENMIDIMVVNAASAALTISDIPWAGPVGAVRIGRVDGEFVINPTFEQLAVSNLDLRVAGTRDAILMVESGSDETSEDDMIAAITLAHEAIQPLVDVQEKMAAEVGKAKRVVEIKQPDQNLFEKVYGSVKDGITALLDKPHLKAELDEGIHALEEETVVSLAGEDESLVKAVKEAFEEAYKKVVRDRIMEKGLRPDGRGTSDIRRIWCEVGTSPRAHGSGLFTRGETQVLTLATLGTPKEAQELDNLGPNDTKRYIHHYNFPDFSVGEVGRPRRSRREVGHGALAERALVAVLPDEKEFPYTMRLVSEVLSSNGSTSQASICGSTLALMDTGVPIKAPVAGIAMGLIKEGENYKILTDIQGLEDHLGDMDFKVAGTEVGITALQMDIKIKGITPQIMSEALAQAKEARLYILSKIIEAIPAPRSELKSFVPRIVTVQIPVEKIGAVIGPGGKMIRALQEETNTHIDIGEDGTVFIAAVDKKDEDEARDRIMALTESPVLGRIYTGKVVRVADFGAFVEIMPGTDGMVHISQLDTERVEKVEDVAQVGDDLTVMITNIDGAGKIRLSRQAVLEGWTVEEAQEHDNANRKSSGDRGGRSGGNRGGRSGGNRGGYSGNRDRH</sequence>
<comment type="subcellular location">
    <subcellularLocation>
        <location evidence="1 9">Cytoplasm</location>
    </subcellularLocation>
</comment>
<keyword evidence="5 9" id="KW-0548">Nucleotidyltransferase</keyword>
<evidence type="ECO:0000256" key="6">
    <source>
        <dbReference type="ARBA" id="ARBA00022723"/>
    </source>
</evidence>
<keyword evidence="4 9" id="KW-0808">Transferase</keyword>
<organism evidence="12 13">
    <name type="scientific">Pelolinea submarina</name>
    <dbReference type="NCBI Taxonomy" id="913107"/>
    <lineage>
        <taxon>Bacteria</taxon>
        <taxon>Bacillati</taxon>
        <taxon>Chloroflexota</taxon>
        <taxon>Anaerolineae</taxon>
        <taxon>Anaerolineales</taxon>
        <taxon>Anaerolineaceae</taxon>
        <taxon>Pelolinea</taxon>
    </lineage>
</organism>
<dbReference type="CDD" id="cd04472">
    <property type="entry name" value="S1_PNPase"/>
    <property type="match status" value="1"/>
</dbReference>
<evidence type="ECO:0000313" key="13">
    <source>
        <dbReference type="Proteomes" id="UP000256388"/>
    </source>
</evidence>
<dbReference type="GO" id="GO:0004654">
    <property type="term" value="F:polyribonucleotide nucleotidyltransferase activity"/>
    <property type="evidence" value="ECO:0007669"/>
    <property type="project" value="UniProtKB-UniRule"/>
</dbReference>
<dbReference type="SUPFAM" id="SSF55666">
    <property type="entry name" value="Ribonuclease PH domain 2-like"/>
    <property type="match status" value="2"/>
</dbReference>
<evidence type="ECO:0000256" key="9">
    <source>
        <dbReference type="HAMAP-Rule" id="MF_01595"/>
    </source>
</evidence>
<gene>
    <name evidence="9" type="primary">pnp</name>
    <name evidence="12" type="ORF">DFR64_0037</name>
</gene>
<comment type="cofactor">
    <cofactor evidence="9">
        <name>Mg(2+)</name>
        <dbReference type="ChEBI" id="CHEBI:18420"/>
    </cofactor>
</comment>
<dbReference type="Pfam" id="PF01138">
    <property type="entry name" value="RNase_PH"/>
    <property type="match status" value="2"/>
</dbReference>
<evidence type="ECO:0000259" key="11">
    <source>
        <dbReference type="PROSITE" id="PS50126"/>
    </source>
</evidence>
<dbReference type="NCBIfam" id="NF008805">
    <property type="entry name" value="PRK11824.1"/>
    <property type="match status" value="1"/>
</dbReference>
<dbReference type="SUPFAM" id="SSF54211">
    <property type="entry name" value="Ribosomal protein S5 domain 2-like"/>
    <property type="match status" value="2"/>
</dbReference>
<dbReference type="PROSITE" id="PS50126">
    <property type="entry name" value="S1"/>
    <property type="match status" value="1"/>
</dbReference>
<proteinExistence type="inferred from homology"/>
<dbReference type="OrthoDB" id="9804305at2"/>
<dbReference type="GO" id="GO:0006402">
    <property type="term" value="P:mRNA catabolic process"/>
    <property type="evidence" value="ECO:0007669"/>
    <property type="project" value="UniProtKB-UniRule"/>
</dbReference>
<dbReference type="PROSITE" id="PS50084">
    <property type="entry name" value="KH_TYPE_1"/>
    <property type="match status" value="1"/>
</dbReference>
<feature type="region of interest" description="Disordered" evidence="10">
    <location>
        <begin position="698"/>
        <end position="741"/>
    </location>
</feature>
<evidence type="ECO:0000256" key="3">
    <source>
        <dbReference type="ARBA" id="ARBA00022490"/>
    </source>
</evidence>
<keyword evidence="13" id="KW-1185">Reference proteome</keyword>
<accession>A0A347ZV97</accession>
<dbReference type="FunFam" id="3.30.1370.10:FF:000001">
    <property type="entry name" value="Polyribonucleotide nucleotidyltransferase"/>
    <property type="match status" value="1"/>
</dbReference>
<dbReference type="GO" id="GO:0003723">
    <property type="term" value="F:RNA binding"/>
    <property type="evidence" value="ECO:0007669"/>
    <property type="project" value="UniProtKB-UniRule"/>
</dbReference>
<dbReference type="Pfam" id="PF03725">
    <property type="entry name" value="RNase_PH_C"/>
    <property type="match status" value="2"/>
</dbReference>
<dbReference type="InterPro" id="IPR012340">
    <property type="entry name" value="NA-bd_OB-fold"/>
</dbReference>
<dbReference type="CDD" id="cd11364">
    <property type="entry name" value="RNase_PH_PNPase_2"/>
    <property type="match status" value="1"/>
</dbReference>
<dbReference type="InterPro" id="IPR036345">
    <property type="entry name" value="ExoRNase_PH_dom2_sf"/>
</dbReference>
<evidence type="ECO:0000256" key="4">
    <source>
        <dbReference type="ARBA" id="ARBA00022679"/>
    </source>
</evidence>
<feature type="domain" description="S1 motif" evidence="11">
    <location>
        <begin position="622"/>
        <end position="690"/>
    </location>
</feature>
<dbReference type="Gene3D" id="2.40.50.140">
    <property type="entry name" value="Nucleic acid-binding proteins"/>
    <property type="match status" value="1"/>
</dbReference>
<evidence type="ECO:0000313" key="12">
    <source>
        <dbReference type="EMBL" id="REG10186.1"/>
    </source>
</evidence>
<dbReference type="GO" id="GO:0000287">
    <property type="term" value="F:magnesium ion binding"/>
    <property type="evidence" value="ECO:0007669"/>
    <property type="project" value="UniProtKB-UniRule"/>
</dbReference>
<dbReference type="InterPro" id="IPR012162">
    <property type="entry name" value="PNPase"/>
</dbReference>
<evidence type="ECO:0000256" key="2">
    <source>
        <dbReference type="ARBA" id="ARBA00007404"/>
    </source>
</evidence>
<feature type="binding site" evidence="9">
    <location>
        <position position="486"/>
    </location>
    <ligand>
        <name>Mg(2+)</name>
        <dbReference type="ChEBI" id="CHEBI:18420"/>
    </ligand>
</feature>
<dbReference type="InterPro" id="IPR036612">
    <property type="entry name" value="KH_dom_type_1_sf"/>
</dbReference>
<dbReference type="InterPro" id="IPR015847">
    <property type="entry name" value="ExoRNase_PH_dom2"/>
</dbReference>
<evidence type="ECO:0000256" key="1">
    <source>
        <dbReference type="ARBA" id="ARBA00004496"/>
    </source>
</evidence>
<dbReference type="InterPro" id="IPR003029">
    <property type="entry name" value="S1_domain"/>
</dbReference>
<dbReference type="GO" id="GO:0005829">
    <property type="term" value="C:cytosol"/>
    <property type="evidence" value="ECO:0007669"/>
    <property type="project" value="TreeGrafter"/>
</dbReference>